<feature type="transmembrane region" description="Helical" evidence="1">
    <location>
        <begin position="513"/>
        <end position="533"/>
    </location>
</feature>
<accession>A0A7W6ENC4</accession>
<dbReference type="AlphaFoldDB" id="A0A7W6ENC4"/>
<dbReference type="Proteomes" id="UP000541352">
    <property type="component" value="Unassembled WGS sequence"/>
</dbReference>
<feature type="transmembrane region" description="Helical" evidence="1">
    <location>
        <begin position="77"/>
        <end position="97"/>
    </location>
</feature>
<dbReference type="EMBL" id="JACIBY010000001">
    <property type="protein sequence ID" value="MBB3836415.1"/>
    <property type="molecule type" value="Genomic_DNA"/>
</dbReference>
<evidence type="ECO:0000256" key="1">
    <source>
        <dbReference type="SAM" id="Phobius"/>
    </source>
</evidence>
<evidence type="ECO:0008006" key="4">
    <source>
        <dbReference type="Google" id="ProtNLM"/>
    </source>
</evidence>
<feature type="transmembrane region" description="Helical" evidence="1">
    <location>
        <begin position="48"/>
        <end position="65"/>
    </location>
</feature>
<keyword evidence="1" id="KW-0812">Transmembrane</keyword>
<feature type="transmembrane region" description="Helical" evidence="1">
    <location>
        <begin position="195"/>
        <end position="212"/>
    </location>
</feature>
<feature type="transmembrane region" description="Helical" evidence="1">
    <location>
        <begin position="21"/>
        <end position="42"/>
    </location>
</feature>
<keyword evidence="1" id="KW-1133">Transmembrane helix</keyword>
<comment type="caution">
    <text evidence="2">The sequence shown here is derived from an EMBL/GenBank/DDBJ whole genome shotgun (WGS) entry which is preliminary data.</text>
</comment>
<feature type="transmembrane region" description="Helical" evidence="1">
    <location>
        <begin position="483"/>
        <end position="507"/>
    </location>
</feature>
<organism evidence="2 3">
    <name type="scientific">Runella defluvii</name>
    <dbReference type="NCBI Taxonomy" id="370973"/>
    <lineage>
        <taxon>Bacteria</taxon>
        <taxon>Pseudomonadati</taxon>
        <taxon>Bacteroidota</taxon>
        <taxon>Cytophagia</taxon>
        <taxon>Cytophagales</taxon>
        <taxon>Spirosomataceae</taxon>
        <taxon>Runella</taxon>
    </lineage>
</organism>
<reference evidence="2 3" key="1">
    <citation type="submission" date="2020-08" db="EMBL/GenBank/DDBJ databases">
        <title>Genomic Encyclopedia of Type Strains, Phase IV (KMG-IV): sequencing the most valuable type-strain genomes for metagenomic binning, comparative biology and taxonomic classification.</title>
        <authorList>
            <person name="Goeker M."/>
        </authorList>
    </citation>
    <scope>NUCLEOTIDE SEQUENCE [LARGE SCALE GENOMIC DNA]</scope>
    <source>
        <strain evidence="2 3">DSM 17976</strain>
    </source>
</reference>
<evidence type="ECO:0000313" key="2">
    <source>
        <dbReference type="EMBL" id="MBB3836415.1"/>
    </source>
</evidence>
<feature type="transmembrane region" description="Helical" evidence="1">
    <location>
        <begin position="221"/>
        <end position="238"/>
    </location>
</feature>
<proteinExistence type="predicted"/>
<keyword evidence="1" id="KW-0472">Membrane</keyword>
<gene>
    <name evidence="2" type="ORF">FHS57_000397</name>
</gene>
<evidence type="ECO:0000313" key="3">
    <source>
        <dbReference type="Proteomes" id="UP000541352"/>
    </source>
</evidence>
<keyword evidence="3" id="KW-1185">Reference proteome</keyword>
<feature type="transmembrane region" description="Helical" evidence="1">
    <location>
        <begin position="157"/>
        <end position="175"/>
    </location>
</feature>
<feature type="transmembrane region" description="Helical" evidence="1">
    <location>
        <begin position="244"/>
        <end position="264"/>
    </location>
</feature>
<dbReference type="RefSeq" id="WP_183971172.1">
    <property type="nucleotide sequence ID" value="NZ_JACIBY010000001.1"/>
</dbReference>
<sequence>MSSNKNTIPNNINNSNSFVNVLVLWASRTLIFCSLLQCIFFFDSNNFIAVLTINISFYILIITTLKQSFFKNFPLSIFLIIGFFLTQLYLPLIFTLLEGNPVVFNLKLSNEVFLHSFLILITLIISHYVYRQFSYLHKNKLRNILLRFDFFTPPSDTQIWIIGLIGVFATFYVYIYAKSALKLTGGSFDKFIESLINFAYAPYFIGIGIIYGRNEKINNNYLIKISVYTIIIFLVSVARNSRGAFMFGFTSLAYSYILCIGLGIKKANFFNKKNIILLIMSFWLIIGPISDLSTAMVAVRNQRHEVSSFNLLEMTIKAYENKTLLQQFKNNKSGDDSGWDEYYLNNVLLSRFCNIKFNDASLIEASKLNFKIDKGFQDFSINRTIAILPTPILTLLGIDLNKNLINYSFGDYLFAKANYLGNDYSVIGVNRTGHISGTGMISFGWWYLLLLFIFIIPCYYIIDSCYINLKSTISNGFEPRISLCILLAINSVFIFLPSESVMTLPMFLTRGWIQMYILYYFIFKFSYFISFFIKK</sequence>
<protein>
    <recommendedName>
        <fullName evidence="4">O-antigen polysaccharide polymerase Wzy</fullName>
    </recommendedName>
</protein>
<feature type="transmembrane region" description="Helical" evidence="1">
    <location>
        <begin position="276"/>
        <end position="299"/>
    </location>
</feature>
<feature type="transmembrane region" description="Helical" evidence="1">
    <location>
        <begin position="112"/>
        <end position="130"/>
    </location>
</feature>
<feature type="transmembrane region" description="Helical" evidence="1">
    <location>
        <begin position="444"/>
        <end position="462"/>
    </location>
</feature>
<name>A0A7W6ENC4_9BACT</name>